<reference evidence="2 3" key="1">
    <citation type="journal article" date="2019" name="Mol. Biol. Evol.">
        <title>Blast fungal genomes show frequent chromosomal changes, gene gains and losses, and effector gene turnover.</title>
        <authorList>
            <person name="Gomez Luciano L.B."/>
            <person name="Jason Tsai I."/>
            <person name="Chuma I."/>
            <person name="Tosa Y."/>
            <person name="Chen Y.H."/>
            <person name="Li J.Y."/>
            <person name="Li M.Y."/>
            <person name="Jade Lu M.Y."/>
            <person name="Nakayashiki H."/>
            <person name="Li W.H."/>
        </authorList>
    </citation>
    <scope>NUCLEOTIDE SEQUENCE [LARGE SCALE GENOMIC DNA]</scope>
    <source>
        <strain evidence="2">MZ5-1-6</strain>
    </source>
</reference>
<dbReference type="Proteomes" id="UP000294847">
    <property type="component" value="Chromosome 7"/>
</dbReference>
<accession>A0A4P7NT23</accession>
<feature type="compositionally biased region" description="Low complexity" evidence="1">
    <location>
        <begin position="1"/>
        <end position="14"/>
    </location>
</feature>
<sequence length="335" mass="37218">MASSSSHPRSLVVSTTKDQTPRCFPRTKPPSKADELPINPLGDMLGSFGFPNSCKAVSNRLTLHDVECMILELAAKVKEEESRHKRILDRIASYETAMEVLTFYMIWNNLSDSNELYTRRFKSMAKKLSKALNDEPTALLHAWDVLFDAGALGPAVVLPLPGYSRSQVYGELTLALAEYFRHLGSEVAKRLTGRLGMTKAKQSTSSSSKKHDKSTGPKEGDNVCADVSCFETFQVFFYRERGCSGNMHGTKATPAQGRDLFDEWVRIRNVLLYQQRPAAERAAAIYREALYLLETRGPAAVEELEETKEMPEALAVLKQSRNSVGAFGASLRDAV</sequence>
<evidence type="ECO:0000256" key="1">
    <source>
        <dbReference type="SAM" id="MobiDB-lite"/>
    </source>
</evidence>
<protein>
    <submittedName>
        <fullName evidence="2">Uncharacterized protein</fullName>
    </submittedName>
</protein>
<feature type="region of interest" description="Disordered" evidence="1">
    <location>
        <begin position="1"/>
        <end position="32"/>
    </location>
</feature>
<evidence type="ECO:0000313" key="3">
    <source>
        <dbReference type="Proteomes" id="UP000294847"/>
    </source>
</evidence>
<feature type="region of interest" description="Disordered" evidence="1">
    <location>
        <begin position="195"/>
        <end position="220"/>
    </location>
</feature>
<dbReference type="AlphaFoldDB" id="A0A4P7NT23"/>
<organism evidence="2 3">
    <name type="scientific">Pyricularia oryzae</name>
    <name type="common">Rice blast fungus</name>
    <name type="synonym">Magnaporthe oryzae</name>
    <dbReference type="NCBI Taxonomy" id="318829"/>
    <lineage>
        <taxon>Eukaryota</taxon>
        <taxon>Fungi</taxon>
        <taxon>Dikarya</taxon>
        <taxon>Ascomycota</taxon>
        <taxon>Pezizomycotina</taxon>
        <taxon>Sordariomycetes</taxon>
        <taxon>Sordariomycetidae</taxon>
        <taxon>Magnaporthales</taxon>
        <taxon>Pyriculariaceae</taxon>
        <taxon>Pyricularia</taxon>
    </lineage>
</organism>
<feature type="compositionally biased region" description="Low complexity" evidence="1">
    <location>
        <begin position="198"/>
        <end position="207"/>
    </location>
</feature>
<gene>
    <name evidence="2" type="ORF">PoMZ_12618</name>
</gene>
<name>A0A4P7NT23_PYROR</name>
<dbReference type="EMBL" id="CP034210">
    <property type="protein sequence ID" value="QBZ65655.1"/>
    <property type="molecule type" value="Genomic_DNA"/>
</dbReference>
<proteinExistence type="predicted"/>
<evidence type="ECO:0000313" key="2">
    <source>
        <dbReference type="EMBL" id="QBZ65655.1"/>
    </source>
</evidence>